<proteinExistence type="inferred from homology"/>
<dbReference type="InterPro" id="IPR036942">
    <property type="entry name" value="Beta-barrel_TonB_sf"/>
</dbReference>
<accession>A0AAJ5C048</accession>
<dbReference type="EMBL" id="LT906468">
    <property type="protein sequence ID" value="SNV49231.1"/>
    <property type="molecule type" value="Genomic_DNA"/>
</dbReference>
<keyword evidence="4 7" id="KW-0812">Transmembrane</keyword>
<dbReference type="Gene3D" id="2.60.40.1120">
    <property type="entry name" value="Carboxypeptidase-like, regulatory domain"/>
    <property type="match status" value="1"/>
</dbReference>
<gene>
    <name evidence="9" type="ORF">SAMEA4412673_01727</name>
</gene>
<dbReference type="Gene3D" id="2.170.130.10">
    <property type="entry name" value="TonB-dependent receptor, plug domain"/>
    <property type="match status" value="1"/>
</dbReference>
<dbReference type="GO" id="GO:0009279">
    <property type="term" value="C:cell outer membrane"/>
    <property type="evidence" value="ECO:0007669"/>
    <property type="project" value="UniProtKB-SubCell"/>
</dbReference>
<keyword evidence="5 7" id="KW-0472">Membrane</keyword>
<dbReference type="KEGG" id="smiz:4412673_01727"/>
<protein>
    <submittedName>
        <fullName evidence="9">Outer membrane receptor for ferrienterochelin and colicins</fullName>
    </submittedName>
</protein>
<dbReference type="InterPro" id="IPR012910">
    <property type="entry name" value="Plug_dom"/>
</dbReference>
<dbReference type="Pfam" id="PF13715">
    <property type="entry name" value="CarbopepD_reg_2"/>
    <property type="match status" value="1"/>
</dbReference>
<sequence length="1064" mass="120454">MKTIVILSLLFFTSIDVWAQYRVHGKIINEKEQTITGATIEVIGSDKRTLSDSNGMFSLAVSSDKGKIAVRHFGYEKQVLIFDVERPEILVTLRPTSDSLETVNIVHTGYQQISKERSTGSYIVLGSDQIDKRVGSSLIERLEGSMPGLQFETRAGSKELMVRGLSTFTTTMTSPLIVVDNFPFDGDLNSINPADVESVTLLRDAAATSIWGSRAGNGVLVITRKKASGQNMAIDFRSNFKISEKPRILKYSIMNSAEFIEVERMLFEKGFFNSLLDPAVNRSIIISPVVDLLKQHQEGLITKGYLEKTLESLSKNDYRETMLKHYYQNPSVFQQYVSFGKQMDKLGFRGSVGYDRNSANLHTSNSGRTTFSQYISYEPFQKVKIDLSLDHSSSKSTLPLGGNDFPISIGGGRANLYPYAELIGKDGRASSIPRTYNSYYLAQLDNKGLMDWEYRPLEEIGLSRSINRIRLTNANVNVQYSVLNWMNLNLMYSLGRQSADKSGIYDAESFYVRDLVNLFTQVDEGNYSYPIPYGAIHDMGFNDLTAHRGRAMVNIDQQFGEGHQLNMIFGTDINSMAVKTNSFRYYGYDERTLTTVPVDQHSLFPTYNGLMGSQRIATGENITRNDKRFVSFYGNAAYRFREKYSVSGSFRKDASNIFGVNTNRRWNPLWSVGMSWELSKERWMLLSSVIDLLKIRGTFGHSGNAGGTTSTLPIIAYLNYSSRWMNNFPQAQVRSLPNADLRWEDVAMYNLAADFSLFRGILSGSFDYYWKKSTDLLADDLLDPTMGFTDVTKNVGVMKGAGFDATLNFRIPIGAFYWSSSLNLSKNRNTIVKYYGASVNGSFYTQNVGSSMRPLENRSPYPVFAYYFAGLDPENGDPQGLMDGSLSKDYSALMRDSVENLNYFGTSMAPYFGNFQTSLRWKDLEVSLQLTYKFGAFAQKQTIMYGEVYNLWRTHGDYAKRWKEPGDELRTTVPSMTYPANSSRDAFYAQSEANIYAADYIRVRDLRVSYAFYLKLAKRSSRITVFGVANDLGLLWTKNSEHLDPEAYPWQQPRSFSFGINWRY</sequence>
<keyword evidence="6 7" id="KW-0998">Cell outer membrane</keyword>
<keyword evidence="2 7" id="KW-0813">Transport</keyword>
<dbReference type="SUPFAM" id="SSF49464">
    <property type="entry name" value="Carboxypeptidase regulatory domain-like"/>
    <property type="match status" value="1"/>
</dbReference>
<organism evidence="9 10">
    <name type="scientific">Sphingobacterium mizutaii</name>
    <dbReference type="NCBI Taxonomy" id="1010"/>
    <lineage>
        <taxon>Bacteria</taxon>
        <taxon>Pseudomonadati</taxon>
        <taxon>Bacteroidota</taxon>
        <taxon>Sphingobacteriia</taxon>
        <taxon>Sphingobacteriales</taxon>
        <taxon>Sphingobacteriaceae</taxon>
        <taxon>Sphingobacterium</taxon>
    </lineage>
</organism>
<dbReference type="NCBIfam" id="TIGR04056">
    <property type="entry name" value="OMP_RagA_SusC"/>
    <property type="match status" value="1"/>
</dbReference>
<evidence type="ECO:0000313" key="10">
    <source>
        <dbReference type="Proteomes" id="UP000215355"/>
    </source>
</evidence>
<dbReference type="InterPro" id="IPR039426">
    <property type="entry name" value="TonB-dep_rcpt-like"/>
</dbReference>
<dbReference type="InterPro" id="IPR037066">
    <property type="entry name" value="Plug_dom_sf"/>
</dbReference>
<evidence type="ECO:0000256" key="1">
    <source>
        <dbReference type="ARBA" id="ARBA00004571"/>
    </source>
</evidence>
<keyword evidence="3 7" id="KW-1134">Transmembrane beta strand</keyword>
<dbReference type="InterPro" id="IPR008969">
    <property type="entry name" value="CarboxyPept-like_regulatory"/>
</dbReference>
<dbReference type="Proteomes" id="UP000215355">
    <property type="component" value="Chromosome 1"/>
</dbReference>
<dbReference type="Gene3D" id="2.40.170.20">
    <property type="entry name" value="TonB-dependent receptor, beta-barrel domain"/>
    <property type="match status" value="1"/>
</dbReference>
<dbReference type="RefSeq" id="WP_157739449.1">
    <property type="nucleotide sequence ID" value="NZ_FNGK01000001.1"/>
</dbReference>
<dbReference type="SUPFAM" id="SSF56935">
    <property type="entry name" value="Porins"/>
    <property type="match status" value="1"/>
</dbReference>
<evidence type="ECO:0000256" key="4">
    <source>
        <dbReference type="ARBA" id="ARBA00022692"/>
    </source>
</evidence>
<evidence type="ECO:0000313" key="9">
    <source>
        <dbReference type="EMBL" id="SNV49231.1"/>
    </source>
</evidence>
<comment type="similarity">
    <text evidence="7">Belongs to the TonB-dependent receptor family.</text>
</comment>
<dbReference type="Pfam" id="PF07715">
    <property type="entry name" value="Plug"/>
    <property type="match status" value="1"/>
</dbReference>
<dbReference type="PROSITE" id="PS52016">
    <property type="entry name" value="TONB_DEPENDENT_REC_3"/>
    <property type="match status" value="1"/>
</dbReference>
<comment type="subcellular location">
    <subcellularLocation>
        <location evidence="1 7">Cell outer membrane</location>
        <topology evidence="1 7">Multi-pass membrane protein</topology>
    </subcellularLocation>
</comment>
<evidence type="ECO:0000256" key="7">
    <source>
        <dbReference type="PROSITE-ProRule" id="PRU01360"/>
    </source>
</evidence>
<keyword evidence="9" id="KW-0675">Receptor</keyword>
<name>A0AAJ5C048_9SPHI</name>
<evidence type="ECO:0000256" key="3">
    <source>
        <dbReference type="ARBA" id="ARBA00022452"/>
    </source>
</evidence>
<reference evidence="9 10" key="1">
    <citation type="submission" date="2017-06" db="EMBL/GenBank/DDBJ databases">
        <authorList>
            <consortium name="Pathogen Informatics"/>
        </authorList>
    </citation>
    <scope>NUCLEOTIDE SEQUENCE [LARGE SCALE GENOMIC DNA]</scope>
    <source>
        <strain evidence="9 10">NCTC12149</strain>
    </source>
</reference>
<evidence type="ECO:0000256" key="5">
    <source>
        <dbReference type="ARBA" id="ARBA00023136"/>
    </source>
</evidence>
<dbReference type="InterPro" id="IPR023996">
    <property type="entry name" value="TonB-dep_OMP_SusC/RagA"/>
</dbReference>
<evidence type="ECO:0000256" key="2">
    <source>
        <dbReference type="ARBA" id="ARBA00022448"/>
    </source>
</evidence>
<evidence type="ECO:0000259" key="8">
    <source>
        <dbReference type="Pfam" id="PF07715"/>
    </source>
</evidence>
<feature type="domain" description="TonB-dependent receptor plug" evidence="8">
    <location>
        <begin position="115"/>
        <end position="219"/>
    </location>
</feature>
<dbReference type="AlphaFoldDB" id="A0AAJ5C048"/>
<evidence type="ECO:0000256" key="6">
    <source>
        <dbReference type="ARBA" id="ARBA00023237"/>
    </source>
</evidence>